<evidence type="ECO:0000256" key="1">
    <source>
        <dbReference type="SAM" id="MobiDB-lite"/>
    </source>
</evidence>
<feature type="compositionally biased region" description="Low complexity" evidence="1">
    <location>
        <begin position="577"/>
        <end position="588"/>
    </location>
</feature>
<feature type="compositionally biased region" description="Low complexity" evidence="1">
    <location>
        <begin position="726"/>
        <end position="760"/>
    </location>
</feature>
<dbReference type="EMBL" id="JAPQKO010000005">
    <property type="protein sequence ID" value="KAJ5162070.1"/>
    <property type="molecule type" value="Genomic_DNA"/>
</dbReference>
<dbReference type="Pfam" id="PF12090">
    <property type="entry name" value="Spt20_SEP"/>
    <property type="match status" value="1"/>
</dbReference>
<feature type="compositionally biased region" description="Polar residues" evidence="1">
    <location>
        <begin position="538"/>
        <end position="573"/>
    </location>
</feature>
<dbReference type="AlphaFoldDB" id="A0A9W9I567"/>
<dbReference type="InterPro" id="IPR021950">
    <property type="entry name" value="Spt20"/>
</dbReference>
<feature type="domain" description="Spt20-like SEP" evidence="2">
    <location>
        <begin position="126"/>
        <end position="390"/>
    </location>
</feature>
<dbReference type="GO" id="GO:0006357">
    <property type="term" value="P:regulation of transcription by RNA polymerase II"/>
    <property type="evidence" value="ECO:0007669"/>
    <property type="project" value="TreeGrafter"/>
</dbReference>
<keyword evidence="4" id="KW-1185">Reference proteome</keyword>
<feature type="compositionally biased region" description="Low complexity" evidence="1">
    <location>
        <begin position="775"/>
        <end position="792"/>
    </location>
</feature>
<feature type="compositionally biased region" description="Low complexity" evidence="1">
    <location>
        <begin position="801"/>
        <end position="824"/>
    </location>
</feature>
<feature type="compositionally biased region" description="Low complexity" evidence="1">
    <location>
        <begin position="519"/>
        <end position="537"/>
    </location>
</feature>
<feature type="compositionally biased region" description="Basic and acidic residues" evidence="1">
    <location>
        <begin position="479"/>
        <end position="518"/>
    </location>
</feature>
<feature type="region of interest" description="Disordered" evidence="1">
    <location>
        <begin position="228"/>
        <end position="283"/>
    </location>
</feature>
<feature type="compositionally biased region" description="Polar residues" evidence="1">
    <location>
        <begin position="66"/>
        <end position="82"/>
    </location>
</feature>
<accession>A0A9W9I567</accession>
<evidence type="ECO:0000313" key="4">
    <source>
        <dbReference type="Proteomes" id="UP001146351"/>
    </source>
</evidence>
<feature type="compositionally biased region" description="Polar residues" evidence="1">
    <location>
        <begin position="259"/>
        <end position="274"/>
    </location>
</feature>
<comment type="caution">
    <text evidence="3">The sequence shown here is derived from an EMBL/GenBank/DDBJ whole genome shotgun (WGS) entry which is preliminary data.</text>
</comment>
<sequence length="933" mass="103739">MATAVSKATAHTPKMKRPPPPFPQAGVNGMKPQQPSSSPPVTSKHLPGNMSVGSSPNLPNGAFNVANASKGQLNRTRNQSQRPGDISSRLGRPVTRTAALGNENRVSKRCSEPYVKTTPYILKKYSKSPPSLIVHLHPTHFRFEQQDGSFPYNSEMKVIIEHIRAGTVPHDFIEELLRAGVRFYEGCLIVRVVDHKSVSAQARTTSAPSSNDNNVPFSLHNYNEHVTPSAFVPYPKHNQLANHTQNPKPAEASGPGAEGQTNGESAGTQSQGTDSGMKAPAPKPRVFTTVLHPTSRTLQAELTLLVTTPDPKAARMPTQSQVPRTPSSVVPPSPAAGQPTDRGNPPKRQKTLVEPQDLPECESLIVQALAPPLYLDTVDNFAASQDLLKFLKSPHHNDAPPSPKRRKRTVAELAADEALAAEEERFMLIMDERLEPTASGAGAGSKVAAVDDAAGVAPFEPRFSRFKTLETIRMQLEEKAKREHEKEMAKRQQQEQERERRRLLEQRQAEDHAKEARRQQLAAHHAQAQIAAQNRHAMNQTNGITQGQQSSPVVRNQTPHGTSSPIVGNTMATQAVPMSISASQQSASPPRPPSSMQHAHPGVMGHQMVPSRSQQAPSRHGTPQMTQGTPAMSQATPIMRNVTPNRMGHGSPNHSTMAPTPMGNQPLANPPQMGNSVHLTPQQQMLLQQRQQQLFSQQQGHMGQNQFTPQQLAQLQANMHAQQNIQSHQQHLLQAQQQQQQQQQQHQQQNMQKVPQHNQQAYQAQLLRTQFAQMQMVKQQSQGQMSQGQPNQHHGSPQLNQQQQHQQQHQQHQHQQQHQQQQQQMLMAAAQANGGQLPTMQNNMAQRYNRLYQQRLLHLRHEMTQRYMTQYGPPTQYPPQIAQQYGAGLEKNAKAWIQDLIRRERDAAQQQRANHAAIQAQQIQQQNMMHMGN</sequence>
<dbReference type="Proteomes" id="UP001146351">
    <property type="component" value="Unassembled WGS sequence"/>
</dbReference>
<name>A0A9W9I567_9EURO</name>
<feature type="region of interest" description="Disordered" evidence="1">
    <location>
        <begin position="479"/>
        <end position="631"/>
    </location>
</feature>
<dbReference type="InterPro" id="IPR046468">
    <property type="entry name" value="Spt20-like_SEP"/>
</dbReference>
<feature type="region of interest" description="Disordered" evidence="1">
    <location>
        <begin position="775"/>
        <end position="828"/>
    </location>
</feature>
<proteinExistence type="predicted"/>
<feature type="region of interest" description="Disordered" evidence="1">
    <location>
        <begin position="718"/>
        <end position="760"/>
    </location>
</feature>
<feature type="compositionally biased region" description="Polar residues" evidence="1">
    <location>
        <begin position="610"/>
        <end position="631"/>
    </location>
</feature>
<gene>
    <name evidence="3" type="ORF">N7492_007462</name>
</gene>
<dbReference type="PANTHER" id="PTHR13526:SF8">
    <property type="entry name" value="TRANSCRIPTION FACTOR SPT20 HOMOLOG"/>
    <property type="match status" value="1"/>
</dbReference>
<evidence type="ECO:0000313" key="3">
    <source>
        <dbReference type="EMBL" id="KAJ5162070.1"/>
    </source>
</evidence>
<evidence type="ECO:0000259" key="2">
    <source>
        <dbReference type="Pfam" id="PF12090"/>
    </source>
</evidence>
<feature type="region of interest" description="Disordered" evidence="1">
    <location>
        <begin position="1"/>
        <end position="91"/>
    </location>
</feature>
<dbReference type="PANTHER" id="PTHR13526">
    <property type="entry name" value="TRANSCRIPTION FACTOR SPT20 HOMOLOG"/>
    <property type="match status" value="1"/>
</dbReference>
<protein>
    <recommendedName>
        <fullName evidence="2">Spt20-like SEP domain-containing protein</fullName>
    </recommendedName>
</protein>
<dbReference type="OrthoDB" id="1932706at2759"/>
<reference evidence="3" key="2">
    <citation type="journal article" date="2023" name="IMA Fungus">
        <title>Comparative genomic study of the Penicillium genus elucidates a diverse pangenome and 15 lateral gene transfer events.</title>
        <authorList>
            <person name="Petersen C."/>
            <person name="Sorensen T."/>
            <person name="Nielsen M.R."/>
            <person name="Sondergaard T.E."/>
            <person name="Sorensen J.L."/>
            <person name="Fitzpatrick D.A."/>
            <person name="Frisvad J.C."/>
            <person name="Nielsen K.L."/>
        </authorList>
    </citation>
    <scope>NUCLEOTIDE SEQUENCE</scope>
    <source>
        <strain evidence="3">IBT 21917</strain>
    </source>
</reference>
<organism evidence="3 4">
    <name type="scientific">Penicillium capsulatum</name>
    <dbReference type="NCBI Taxonomy" id="69766"/>
    <lineage>
        <taxon>Eukaryota</taxon>
        <taxon>Fungi</taxon>
        <taxon>Dikarya</taxon>
        <taxon>Ascomycota</taxon>
        <taxon>Pezizomycotina</taxon>
        <taxon>Eurotiomycetes</taxon>
        <taxon>Eurotiomycetidae</taxon>
        <taxon>Eurotiales</taxon>
        <taxon>Aspergillaceae</taxon>
        <taxon>Penicillium</taxon>
    </lineage>
</organism>
<reference evidence="3" key="1">
    <citation type="submission" date="2022-11" db="EMBL/GenBank/DDBJ databases">
        <authorList>
            <person name="Petersen C."/>
        </authorList>
    </citation>
    <scope>NUCLEOTIDE SEQUENCE</scope>
    <source>
        <strain evidence="3">IBT 21917</strain>
    </source>
</reference>
<dbReference type="GO" id="GO:0003712">
    <property type="term" value="F:transcription coregulator activity"/>
    <property type="evidence" value="ECO:0007669"/>
    <property type="project" value="InterPro"/>
</dbReference>
<feature type="region of interest" description="Disordered" evidence="1">
    <location>
        <begin position="309"/>
        <end position="355"/>
    </location>
</feature>
<dbReference type="GO" id="GO:0000124">
    <property type="term" value="C:SAGA complex"/>
    <property type="evidence" value="ECO:0007669"/>
    <property type="project" value="InterPro"/>
</dbReference>